<dbReference type="InterPro" id="IPR017941">
    <property type="entry name" value="Rieske_2Fe-2S"/>
</dbReference>
<keyword evidence="5" id="KW-0812">Transmembrane</keyword>
<comment type="caution">
    <text evidence="7">The sequence shown here is derived from an EMBL/GenBank/DDBJ whole genome shotgun (WGS) entry which is preliminary data.</text>
</comment>
<name>A0ABP5GQW2_9ACTN</name>
<evidence type="ECO:0000256" key="2">
    <source>
        <dbReference type="ARBA" id="ARBA00022723"/>
    </source>
</evidence>
<dbReference type="InterPro" id="IPR036922">
    <property type="entry name" value="Rieske_2Fe-2S_sf"/>
</dbReference>
<protein>
    <submittedName>
        <fullName evidence="7">Rieske (2Fe-2S) protein</fullName>
    </submittedName>
</protein>
<dbReference type="PROSITE" id="PS51296">
    <property type="entry name" value="RIESKE"/>
    <property type="match status" value="1"/>
</dbReference>
<keyword evidence="2" id="KW-0479">Metal-binding</keyword>
<proteinExistence type="predicted"/>
<feature type="transmembrane region" description="Helical" evidence="5">
    <location>
        <begin position="86"/>
        <end position="103"/>
    </location>
</feature>
<accession>A0ABP5GQW2</accession>
<dbReference type="Proteomes" id="UP001500751">
    <property type="component" value="Unassembled WGS sequence"/>
</dbReference>
<keyword evidence="5" id="KW-1133">Transmembrane helix</keyword>
<reference evidence="8" key="1">
    <citation type="journal article" date="2019" name="Int. J. Syst. Evol. Microbiol.">
        <title>The Global Catalogue of Microorganisms (GCM) 10K type strain sequencing project: providing services to taxonomists for standard genome sequencing and annotation.</title>
        <authorList>
            <consortium name="The Broad Institute Genomics Platform"/>
            <consortium name="The Broad Institute Genome Sequencing Center for Infectious Disease"/>
            <person name="Wu L."/>
            <person name="Ma J."/>
        </authorList>
    </citation>
    <scope>NUCLEOTIDE SEQUENCE [LARGE SCALE GENOMIC DNA]</scope>
    <source>
        <strain evidence="8">JCM 16014</strain>
    </source>
</reference>
<dbReference type="CDD" id="cd03467">
    <property type="entry name" value="Rieske"/>
    <property type="match status" value="1"/>
</dbReference>
<feature type="domain" description="Rieske" evidence="6">
    <location>
        <begin position="128"/>
        <end position="226"/>
    </location>
</feature>
<keyword evidence="3" id="KW-0408">Iron</keyword>
<keyword evidence="1" id="KW-0001">2Fe-2S</keyword>
<dbReference type="SUPFAM" id="SSF50022">
    <property type="entry name" value="ISP domain"/>
    <property type="match status" value="1"/>
</dbReference>
<evidence type="ECO:0000256" key="1">
    <source>
        <dbReference type="ARBA" id="ARBA00022714"/>
    </source>
</evidence>
<evidence type="ECO:0000256" key="4">
    <source>
        <dbReference type="ARBA" id="ARBA00023014"/>
    </source>
</evidence>
<dbReference type="RefSeq" id="WP_344669847.1">
    <property type="nucleotide sequence ID" value="NZ_BAAAQN010000052.1"/>
</dbReference>
<evidence type="ECO:0000256" key="5">
    <source>
        <dbReference type="SAM" id="Phobius"/>
    </source>
</evidence>
<dbReference type="Pfam" id="PF00355">
    <property type="entry name" value="Rieske"/>
    <property type="match status" value="1"/>
</dbReference>
<keyword evidence="5" id="KW-0472">Membrane</keyword>
<evidence type="ECO:0000313" key="8">
    <source>
        <dbReference type="Proteomes" id="UP001500751"/>
    </source>
</evidence>
<evidence type="ECO:0000256" key="3">
    <source>
        <dbReference type="ARBA" id="ARBA00023004"/>
    </source>
</evidence>
<dbReference type="Gene3D" id="2.102.10.10">
    <property type="entry name" value="Rieske [2Fe-2S] iron-sulphur domain"/>
    <property type="match status" value="1"/>
</dbReference>
<organism evidence="7 8">
    <name type="scientific">Catenulispora yoronensis</name>
    <dbReference type="NCBI Taxonomy" id="450799"/>
    <lineage>
        <taxon>Bacteria</taxon>
        <taxon>Bacillati</taxon>
        <taxon>Actinomycetota</taxon>
        <taxon>Actinomycetes</taxon>
        <taxon>Catenulisporales</taxon>
        <taxon>Catenulisporaceae</taxon>
        <taxon>Catenulispora</taxon>
    </lineage>
</organism>
<keyword evidence="8" id="KW-1185">Reference proteome</keyword>
<sequence length="246" mass="26185">MKRPIDRYVDSLLRRRRPKDFAPTEDDLAIARAAIDLAAAVPDAQRPRETFVEDLRRRLAEQHDDPRPAAEVAVPAAYRPRGRRRFLAATALTATSVAAAVAVDRAVIGPASAAGMAEGELSVDSGRWQSVMAAADLPEGATLPFDLGAVTGFLRRTSGRVQAVSGICTHQGCRLRLDPPREQLACPCHGATFTLAGAPLTRPHGSHPLPALPRLPVRIDGEQIQVYAPMAGQEPSTSESGPAPSA</sequence>
<evidence type="ECO:0000259" key="6">
    <source>
        <dbReference type="PROSITE" id="PS51296"/>
    </source>
</evidence>
<dbReference type="EMBL" id="BAAAQN010000052">
    <property type="protein sequence ID" value="GAA2051684.1"/>
    <property type="molecule type" value="Genomic_DNA"/>
</dbReference>
<keyword evidence="4" id="KW-0411">Iron-sulfur</keyword>
<evidence type="ECO:0000313" key="7">
    <source>
        <dbReference type="EMBL" id="GAA2051684.1"/>
    </source>
</evidence>
<gene>
    <name evidence="7" type="ORF">GCM10009839_68500</name>
</gene>